<evidence type="ECO:0000259" key="1">
    <source>
        <dbReference type="Pfam" id="PF00122"/>
    </source>
</evidence>
<feature type="domain" description="P-type ATPase A" evidence="1">
    <location>
        <begin position="122"/>
        <end position="163"/>
    </location>
</feature>
<dbReference type="SUPFAM" id="SSF56112">
    <property type="entry name" value="Protein kinase-like (PK-like)"/>
    <property type="match status" value="1"/>
</dbReference>
<dbReference type="InterPro" id="IPR011009">
    <property type="entry name" value="Kinase-like_dom_sf"/>
</dbReference>
<dbReference type="Proteomes" id="UP000268636">
    <property type="component" value="Unassembled WGS sequence"/>
</dbReference>
<sequence>MSTTDFSRRDAVKTAEPQAASESAKTGIAALWRPALVQAFVKLDPRQLKRSPVMLVVELTAILTTVLCVIPNPQVPTSVCVQIALWLWFTVLFANFAEALAEGRGKARADSLKAGSEGLKARIRDENGSLRTINASELRKGDVVRVDAGEMIPGDGEVIEYALKMKQFSQDGLLSTLQANGEVTTAHIDELARQIAGFHLSSPQVGTESELGSPDSVMAPVVQNFEQIRPLISEKSDLAQLDALQAWAESSFARLKPLLAQRKADGFIRECHGDIHLGNATVIDGKVVLFDCIEFNEPFRKTDVYADIGFLAMDLEDRGLKSLSRRLISQYLEVTGDYAGLELLNFYKAYRAMVRAKVALFSQPSDADGVQRAATLRQYRNYANLAESYSAIPSPFLTITHGVSAVGKSHVAMRLVESLGAIRLRSDIERKRLFAGRAEEMYGAQANDATYAHLHELAGITLRAGFSVVIDATYLKHEQRDAAAKVAENTGVPFLILDCEAPQAVIAGWLAQRQAQNNDPSDATLEVIEAQQANREPLSAEETLRSKKVATHISSELDSLIDNLRQRLPGL</sequence>
<dbReference type="InterPro" id="IPR052732">
    <property type="entry name" value="Cell-binding_unc_protein"/>
</dbReference>
<dbReference type="InterPro" id="IPR002575">
    <property type="entry name" value="Aminoglycoside_PTrfase"/>
</dbReference>
<comment type="caution">
    <text evidence="3">The sequence shown here is derived from an EMBL/GenBank/DDBJ whole genome shotgun (WGS) entry which is preliminary data.</text>
</comment>
<proteinExistence type="predicted"/>
<dbReference type="PANTHER" id="PTHR43883">
    <property type="entry name" value="SLR0207 PROTEIN"/>
    <property type="match status" value="1"/>
</dbReference>
<dbReference type="InterPro" id="IPR008250">
    <property type="entry name" value="ATPase_P-typ_transduc_dom_A_sf"/>
</dbReference>
<accession>A0AB74BGH8</accession>
<dbReference type="Pfam" id="PF01636">
    <property type="entry name" value="APH"/>
    <property type="match status" value="1"/>
</dbReference>
<dbReference type="PANTHER" id="PTHR43883:SF1">
    <property type="entry name" value="GLUCONOKINASE"/>
    <property type="match status" value="1"/>
</dbReference>
<dbReference type="InterPro" id="IPR027417">
    <property type="entry name" value="P-loop_NTPase"/>
</dbReference>
<evidence type="ECO:0000259" key="2">
    <source>
        <dbReference type="Pfam" id="PF01636"/>
    </source>
</evidence>
<reference evidence="3 4" key="1">
    <citation type="submission" date="2018-08" db="EMBL/GenBank/DDBJ databases">
        <title>Recombination of ecologically and evolutionarily significant loci maintains genetic cohesion in the Pseudomonas syringae species complex.</title>
        <authorList>
            <person name="Dillon M."/>
            <person name="Thakur S."/>
            <person name="Almeida R.N.D."/>
            <person name="Weir B.S."/>
            <person name="Guttman D.S."/>
        </authorList>
    </citation>
    <scope>NUCLEOTIDE SEQUENCE [LARGE SCALE GENOMIC DNA]</scope>
    <source>
        <strain evidence="3 4">ICMP 13786</strain>
    </source>
</reference>
<dbReference type="Gene3D" id="3.40.50.300">
    <property type="entry name" value="P-loop containing nucleotide triphosphate hydrolases"/>
    <property type="match status" value="1"/>
</dbReference>
<dbReference type="RefSeq" id="WP_122260387.1">
    <property type="nucleotide sequence ID" value="NZ_RBTN01000196.1"/>
</dbReference>
<dbReference type="Gene3D" id="3.90.1200.10">
    <property type="match status" value="1"/>
</dbReference>
<organism evidence="3 4">
    <name type="scientific">Pseudomonas savastanoi pv. nerii</name>
    <dbReference type="NCBI Taxonomy" id="360921"/>
    <lineage>
        <taxon>Bacteria</taxon>
        <taxon>Pseudomonadati</taxon>
        <taxon>Pseudomonadota</taxon>
        <taxon>Gammaproteobacteria</taxon>
        <taxon>Pseudomonadales</taxon>
        <taxon>Pseudomonadaceae</taxon>
        <taxon>Pseudomonas</taxon>
    </lineage>
</organism>
<dbReference type="Pfam" id="PF13671">
    <property type="entry name" value="AAA_33"/>
    <property type="match status" value="1"/>
</dbReference>
<evidence type="ECO:0000313" key="3">
    <source>
        <dbReference type="EMBL" id="RMT74529.1"/>
    </source>
</evidence>
<dbReference type="SUPFAM" id="SSF52540">
    <property type="entry name" value="P-loop containing nucleoside triphosphate hydrolases"/>
    <property type="match status" value="1"/>
</dbReference>
<protein>
    <submittedName>
        <fullName evidence="3">Aminoglycoside phosphotransferase</fullName>
    </submittedName>
</protein>
<dbReference type="Pfam" id="PF00122">
    <property type="entry name" value="E1-E2_ATPase"/>
    <property type="match status" value="1"/>
</dbReference>
<dbReference type="Gene3D" id="2.70.150.10">
    <property type="entry name" value="Calcium-transporting ATPase, cytoplasmic transduction domain A"/>
    <property type="match status" value="1"/>
</dbReference>
<dbReference type="InterPro" id="IPR059000">
    <property type="entry name" value="ATPase_P-type_domA"/>
</dbReference>
<dbReference type="SUPFAM" id="SSF81653">
    <property type="entry name" value="Calcium ATPase, transduction domain A"/>
    <property type="match status" value="1"/>
</dbReference>
<dbReference type="AlphaFoldDB" id="A0AB74BGH8"/>
<gene>
    <name evidence="3" type="ORF">ALP42_01876</name>
</gene>
<evidence type="ECO:0000313" key="4">
    <source>
        <dbReference type="Proteomes" id="UP000268636"/>
    </source>
</evidence>
<feature type="domain" description="Aminoglycoside phosphotransferase" evidence="2">
    <location>
        <begin position="179"/>
        <end position="343"/>
    </location>
</feature>
<dbReference type="EMBL" id="RBTN01000196">
    <property type="protein sequence ID" value="RMT74529.1"/>
    <property type="molecule type" value="Genomic_DNA"/>
</dbReference>
<name>A0AB74BGH8_PSESS</name>